<accession>A0ACC0BZ38</accession>
<sequence>MADLNLYVERIKYGRCYEIPKCSPKAYYGQVQKLGCRYERGCNCCGAPLEGSLKINTDVTLFYSEDGARRGGAGVVVLDSNGVVIAAAALQLQGVPNADHPKMLGYPSGAA</sequence>
<comment type="caution">
    <text evidence="1">The sequence shown here is derived from an EMBL/GenBank/DDBJ whole genome shotgun (WGS) entry which is preliminary data.</text>
</comment>
<proteinExistence type="predicted"/>
<evidence type="ECO:0000313" key="1">
    <source>
        <dbReference type="EMBL" id="KAI5677838.1"/>
    </source>
</evidence>
<gene>
    <name evidence="1" type="ORF">M9H77_08788</name>
</gene>
<organism evidence="1 2">
    <name type="scientific">Catharanthus roseus</name>
    <name type="common">Madagascar periwinkle</name>
    <name type="synonym">Vinca rosea</name>
    <dbReference type="NCBI Taxonomy" id="4058"/>
    <lineage>
        <taxon>Eukaryota</taxon>
        <taxon>Viridiplantae</taxon>
        <taxon>Streptophyta</taxon>
        <taxon>Embryophyta</taxon>
        <taxon>Tracheophyta</taxon>
        <taxon>Spermatophyta</taxon>
        <taxon>Magnoliopsida</taxon>
        <taxon>eudicotyledons</taxon>
        <taxon>Gunneridae</taxon>
        <taxon>Pentapetalae</taxon>
        <taxon>asterids</taxon>
        <taxon>lamiids</taxon>
        <taxon>Gentianales</taxon>
        <taxon>Apocynaceae</taxon>
        <taxon>Rauvolfioideae</taxon>
        <taxon>Vinceae</taxon>
        <taxon>Catharanthinae</taxon>
        <taxon>Catharanthus</taxon>
    </lineage>
</organism>
<dbReference type="Proteomes" id="UP001060085">
    <property type="component" value="Linkage Group LG02"/>
</dbReference>
<dbReference type="EMBL" id="CM044702">
    <property type="protein sequence ID" value="KAI5677838.1"/>
    <property type="molecule type" value="Genomic_DNA"/>
</dbReference>
<keyword evidence="2" id="KW-1185">Reference proteome</keyword>
<evidence type="ECO:0000313" key="2">
    <source>
        <dbReference type="Proteomes" id="UP001060085"/>
    </source>
</evidence>
<reference evidence="2" key="1">
    <citation type="journal article" date="2023" name="Nat. Plants">
        <title>Single-cell RNA sequencing provides a high-resolution roadmap for understanding the multicellular compartmentation of specialized metabolism.</title>
        <authorList>
            <person name="Sun S."/>
            <person name="Shen X."/>
            <person name="Li Y."/>
            <person name="Li Y."/>
            <person name="Wang S."/>
            <person name="Li R."/>
            <person name="Zhang H."/>
            <person name="Shen G."/>
            <person name="Guo B."/>
            <person name="Wei J."/>
            <person name="Xu J."/>
            <person name="St-Pierre B."/>
            <person name="Chen S."/>
            <person name="Sun C."/>
        </authorList>
    </citation>
    <scope>NUCLEOTIDE SEQUENCE [LARGE SCALE GENOMIC DNA]</scope>
</reference>
<protein>
    <submittedName>
        <fullName evidence="1">Uncharacterized protein</fullName>
    </submittedName>
</protein>
<name>A0ACC0BZ38_CATRO</name>